<sequence>AFIGRTNSTITDNNVESEEGQTNLTNVTSVEWREYVRTRKREWRESHLLVDCAFRLEISFDDECAHRLLHLVVQLLQVLRGSDHHDNRGTLVACSETEMLARGSEAVGAHLILAHGREVRVDVDRRHVSSENDESRLLLSDCLLNVSQTLAELILIFGCLLDEFVDLLGKLSISHRLCDGVGKSDESFIFLLVGGGSLSNSLLGERLLHFTLGSSHCVLP</sequence>
<evidence type="ECO:0008006" key="3">
    <source>
        <dbReference type="Google" id="ProtNLM"/>
    </source>
</evidence>
<evidence type="ECO:0000313" key="2">
    <source>
        <dbReference type="Proteomes" id="UP001432027"/>
    </source>
</evidence>
<keyword evidence="2" id="KW-1185">Reference proteome</keyword>
<reference evidence="1" key="1">
    <citation type="submission" date="2023-10" db="EMBL/GenBank/DDBJ databases">
        <title>Genome assembly of Pristionchus species.</title>
        <authorList>
            <person name="Yoshida K."/>
            <person name="Sommer R.J."/>
        </authorList>
    </citation>
    <scope>NUCLEOTIDE SEQUENCE</scope>
    <source>
        <strain evidence="1">RS0144</strain>
    </source>
</reference>
<organism evidence="1 2">
    <name type="scientific">Pristionchus entomophagus</name>
    <dbReference type="NCBI Taxonomy" id="358040"/>
    <lineage>
        <taxon>Eukaryota</taxon>
        <taxon>Metazoa</taxon>
        <taxon>Ecdysozoa</taxon>
        <taxon>Nematoda</taxon>
        <taxon>Chromadorea</taxon>
        <taxon>Rhabditida</taxon>
        <taxon>Rhabditina</taxon>
        <taxon>Diplogasteromorpha</taxon>
        <taxon>Diplogasteroidea</taxon>
        <taxon>Neodiplogasteridae</taxon>
        <taxon>Pristionchus</taxon>
    </lineage>
</organism>
<dbReference type="AlphaFoldDB" id="A0AAV5U452"/>
<accession>A0AAV5U452</accession>
<protein>
    <recommendedName>
        <fullName evidence="3">Ribosomal protein</fullName>
    </recommendedName>
</protein>
<evidence type="ECO:0000313" key="1">
    <source>
        <dbReference type="EMBL" id="GMT01228.1"/>
    </source>
</evidence>
<dbReference type="EMBL" id="BTSX01000005">
    <property type="protein sequence ID" value="GMT01228.1"/>
    <property type="molecule type" value="Genomic_DNA"/>
</dbReference>
<gene>
    <name evidence="1" type="ORF">PENTCL1PPCAC_23402</name>
</gene>
<proteinExistence type="predicted"/>
<feature type="non-terminal residue" evidence="1">
    <location>
        <position position="220"/>
    </location>
</feature>
<feature type="non-terminal residue" evidence="1">
    <location>
        <position position="1"/>
    </location>
</feature>
<dbReference type="Proteomes" id="UP001432027">
    <property type="component" value="Unassembled WGS sequence"/>
</dbReference>
<comment type="caution">
    <text evidence="1">The sequence shown here is derived from an EMBL/GenBank/DDBJ whole genome shotgun (WGS) entry which is preliminary data.</text>
</comment>
<name>A0AAV5U452_9BILA</name>